<evidence type="ECO:0000256" key="2">
    <source>
        <dbReference type="ARBA" id="ARBA00009773"/>
    </source>
</evidence>
<feature type="transmembrane region" description="Helical" evidence="9">
    <location>
        <begin position="52"/>
        <end position="70"/>
    </location>
</feature>
<dbReference type="Pfam" id="PF01594">
    <property type="entry name" value="AI-2E_transport"/>
    <property type="match status" value="1"/>
</dbReference>
<comment type="subcellular location">
    <subcellularLocation>
        <location evidence="1">Cell membrane</location>
        <topology evidence="1">Multi-pass membrane protein</topology>
    </subcellularLocation>
</comment>
<feature type="region of interest" description="Disordered" evidence="8">
    <location>
        <begin position="374"/>
        <end position="427"/>
    </location>
</feature>
<dbReference type="EMBL" id="CAFBOZ010000051">
    <property type="protein sequence ID" value="CAB4998468.1"/>
    <property type="molecule type" value="Genomic_DNA"/>
</dbReference>
<feature type="transmembrane region" description="Helical" evidence="9">
    <location>
        <begin position="290"/>
        <end position="308"/>
    </location>
</feature>
<dbReference type="InterPro" id="IPR002549">
    <property type="entry name" value="AI-2E-like"/>
</dbReference>
<accession>A0A6J7P0L0</accession>
<evidence type="ECO:0000256" key="1">
    <source>
        <dbReference type="ARBA" id="ARBA00004651"/>
    </source>
</evidence>
<gene>
    <name evidence="10" type="ORF">UFOPK3992_00487</name>
</gene>
<feature type="transmembrane region" description="Helical" evidence="9">
    <location>
        <begin position="328"/>
        <end position="354"/>
    </location>
</feature>
<evidence type="ECO:0000256" key="4">
    <source>
        <dbReference type="ARBA" id="ARBA00022475"/>
    </source>
</evidence>
<dbReference type="GO" id="GO:0005886">
    <property type="term" value="C:plasma membrane"/>
    <property type="evidence" value="ECO:0007669"/>
    <property type="project" value="UniProtKB-SubCell"/>
</dbReference>
<evidence type="ECO:0000256" key="3">
    <source>
        <dbReference type="ARBA" id="ARBA00022448"/>
    </source>
</evidence>
<feature type="transmembrane region" description="Helical" evidence="9">
    <location>
        <begin position="264"/>
        <end position="283"/>
    </location>
</feature>
<name>A0A6J7P0L0_9ZZZZ</name>
<evidence type="ECO:0000313" key="10">
    <source>
        <dbReference type="EMBL" id="CAB4998468.1"/>
    </source>
</evidence>
<keyword evidence="6 9" id="KW-1133">Transmembrane helix</keyword>
<evidence type="ECO:0000256" key="7">
    <source>
        <dbReference type="ARBA" id="ARBA00023136"/>
    </source>
</evidence>
<keyword evidence="4" id="KW-1003">Cell membrane</keyword>
<evidence type="ECO:0000256" key="5">
    <source>
        <dbReference type="ARBA" id="ARBA00022692"/>
    </source>
</evidence>
<comment type="similarity">
    <text evidence="2">Belongs to the autoinducer-2 exporter (AI-2E) (TC 2.A.86) family.</text>
</comment>
<dbReference type="GO" id="GO:0055085">
    <property type="term" value="P:transmembrane transport"/>
    <property type="evidence" value="ECO:0007669"/>
    <property type="project" value="TreeGrafter"/>
</dbReference>
<feature type="transmembrane region" description="Helical" evidence="9">
    <location>
        <begin position="159"/>
        <end position="187"/>
    </location>
</feature>
<dbReference type="PANTHER" id="PTHR21716">
    <property type="entry name" value="TRANSMEMBRANE PROTEIN"/>
    <property type="match status" value="1"/>
</dbReference>
<keyword evidence="5 9" id="KW-0812">Transmembrane</keyword>
<dbReference type="PANTHER" id="PTHR21716:SF53">
    <property type="entry name" value="PERMEASE PERM-RELATED"/>
    <property type="match status" value="1"/>
</dbReference>
<proteinExistence type="inferred from homology"/>
<sequence>MSDEPPRDSRKPAGVQLLAFEPRLLSKSVLIIFVMFLGLLIVQAAFEAVGHFLFILLLAFLSAIAMEPIVRRLATRGWRRGLATGTVMLLLFLVMLLFSLVFGGLFAQQVASLIENFPTAVTSTVTWVNDTFHTTLNSSTIVAQLNLSTERLAELASSFAGGLLGLLGSVVGGIFDAVAVVVFAFYLSADGPRLRRTIGSWLPEGPQKVFVTVWDIAVDKTGGFVISKVALAALSSVAHSLAFAVIGVPFWLPMGILAGVTSQFIPTIGTYIGILIPAMFALAEGSTITVIWIIAFATVYQQVENYLLMPRISRWTMNLHPAVALASVFVGLAFFGPIGALIGMPIAAAVLAVVETYGRRYELIPELRAATTDTTSTTSAIDRPDPRSAESDQALLDTAWQRERELDERERLRREAERAASRHPRDS</sequence>
<dbReference type="AlphaFoldDB" id="A0A6J7P0L0"/>
<feature type="transmembrane region" description="Helical" evidence="9">
    <location>
        <begin position="28"/>
        <end position="46"/>
    </location>
</feature>
<feature type="compositionally biased region" description="Basic and acidic residues" evidence="8">
    <location>
        <begin position="400"/>
        <end position="427"/>
    </location>
</feature>
<reference evidence="10" key="1">
    <citation type="submission" date="2020-05" db="EMBL/GenBank/DDBJ databases">
        <authorList>
            <person name="Chiriac C."/>
            <person name="Salcher M."/>
            <person name="Ghai R."/>
            <person name="Kavagutti S V."/>
        </authorList>
    </citation>
    <scope>NUCLEOTIDE SEQUENCE</scope>
</reference>
<evidence type="ECO:0000256" key="6">
    <source>
        <dbReference type="ARBA" id="ARBA00022989"/>
    </source>
</evidence>
<organism evidence="10">
    <name type="scientific">freshwater metagenome</name>
    <dbReference type="NCBI Taxonomy" id="449393"/>
    <lineage>
        <taxon>unclassified sequences</taxon>
        <taxon>metagenomes</taxon>
        <taxon>ecological metagenomes</taxon>
    </lineage>
</organism>
<protein>
    <submittedName>
        <fullName evidence="10">Unannotated protein</fullName>
    </submittedName>
</protein>
<evidence type="ECO:0000256" key="8">
    <source>
        <dbReference type="SAM" id="MobiDB-lite"/>
    </source>
</evidence>
<keyword evidence="7 9" id="KW-0472">Membrane</keyword>
<evidence type="ECO:0000256" key="9">
    <source>
        <dbReference type="SAM" id="Phobius"/>
    </source>
</evidence>
<keyword evidence="3" id="KW-0813">Transport</keyword>
<feature type="transmembrane region" description="Helical" evidence="9">
    <location>
        <begin position="229"/>
        <end position="252"/>
    </location>
</feature>
<feature type="transmembrane region" description="Helical" evidence="9">
    <location>
        <begin position="82"/>
        <end position="107"/>
    </location>
</feature>